<reference evidence="2" key="1">
    <citation type="submission" date="2020-01" db="EMBL/GenBank/DDBJ databases">
        <authorList>
            <consortium name="DOE Joint Genome Institute"/>
            <person name="Haridas S."/>
            <person name="Albert R."/>
            <person name="Binder M."/>
            <person name="Bloem J."/>
            <person name="Labutti K."/>
            <person name="Salamov A."/>
            <person name="Andreopoulos B."/>
            <person name="Baker S.E."/>
            <person name="Barry K."/>
            <person name="Bills G."/>
            <person name="Bluhm B.H."/>
            <person name="Cannon C."/>
            <person name="Castanera R."/>
            <person name="Culley D.E."/>
            <person name="Daum C."/>
            <person name="Ezra D."/>
            <person name="Gonzalez J.B."/>
            <person name="Henrissat B."/>
            <person name="Kuo A."/>
            <person name="Liang C."/>
            <person name="Lipzen A."/>
            <person name="Lutzoni F."/>
            <person name="Magnuson J."/>
            <person name="Mondo S."/>
            <person name="Nolan M."/>
            <person name="Ohm R."/>
            <person name="Pangilinan J."/>
            <person name="Park H.-J."/>
            <person name="Ramirez L."/>
            <person name="Alfaro M."/>
            <person name="Sun H."/>
            <person name="Tritt A."/>
            <person name="Yoshinaga Y."/>
            <person name="Zwiers L.-H."/>
            <person name="Turgeon B.G."/>
            <person name="Goodwin S.B."/>
            <person name="Spatafora J.W."/>
            <person name="Crous P.W."/>
            <person name="Grigoriev I.V."/>
        </authorList>
    </citation>
    <scope>NUCLEOTIDE SEQUENCE</scope>
    <source>
        <strain evidence="2">P77</strain>
    </source>
</reference>
<dbReference type="EMBL" id="ML975284">
    <property type="protein sequence ID" value="KAF1835622.1"/>
    <property type="molecule type" value="Genomic_DNA"/>
</dbReference>
<dbReference type="Proteomes" id="UP000800040">
    <property type="component" value="Unassembled WGS sequence"/>
</dbReference>
<sequence length="310" mass="34189">MTTAEHPPLHHLTPNHRPAVKKPKVPPRRAINPIMPPKPGSFAKSSAPGTHGKWLQSQVYEKALAKGKQLYAMMLANDSNAGQMFLPPLASATSPFHDLNDIAKWGYDLFKNEVPTEHTIDYKTHHLNPVVVNGKTYPATRAMFSNDINLGTGILTAHVNITPAQAAISNKLPATIPLPDLAHWSDVAFLQWKDATAGLNPMPCLRAVVRDQIINRTTALVIDYILSSQLSWIEKDKRYPSFTFMADSDEGLALLGTPNGAGVAYLLIQHKQLDGLGHRVVEEVELRRALFDEVFNRHTRIVFHVGDAGG</sequence>
<dbReference type="AlphaFoldDB" id="A0A6A5KJ17"/>
<keyword evidence="3" id="KW-1185">Reference proteome</keyword>
<evidence type="ECO:0000313" key="3">
    <source>
        <dbReference type="Proteomes" id="UP000800040"/>
    </source>
</evidence>
<protein>
    <submittedName>
        <fullName evidence="2">Uncharacterized protein</fullName>
    </submittedName>
</protein>
<accession>A0A6A5KJ17</accession>
<evidence type="ECO:0000313" key="2">
    <source>
        <dbReference type="EMBL" id="KAF1835622.1"/>
    </source>
</evidence>
<evidence type="ECO:0000256" key="1">
    <source>
        <dbReference type="SAM" id="MobiDB-lite"/>
    </source>
</evidence>
<feature type="compositionally biased region" description="Basic residues" evidence="1">
    <location>
        <begin position="18"/>
        <end position="27"/>
    </location>
</feature>
<name>A0A6A5KJ17_9PLEO</name>
<feature type="region of interest" description="Disordered" evidence="1">
    <location>
        <begin position="1"/>
        <end position="50"/>
    </location>
</feature>
<dbReference type="OrthoDB" id="5337308at2759"/>
<organism evidence="2 3">
    <name type="scientific">Decorospora gaudefroyi</name>
    <dbReference type="NCBI Taxonomy" id="184978"/>
    <lineage>
        <taxon>Eukaryota</taxon>
        <taxon>Fungi</taxon>
        <taxon>Dikarya</taxon>
        <taxon>Ascomycota</taxon>
        <taxon>Pezizomycotina</taxon>
        <taxon>Dothideomycetes</taxon>
        <taxon>Pleosporomycetidae</taxon>
        <taxon>Pleosporales</taxon>
        <taxon>Pleosporineae</taxon>
        <taxon>Pleosporaceae</taxon>
        <taxon>Decorospora</taxon>
    </lineage>
</organism>
<gene>
    <name evidence="2" type="ORF">BDW02DRAFT_279021</name>
</gene>
<proteinExistence type="predicted"/>